<evidence type="ECO:0000256" key="1">
    <source>
        <dbReference type="ARBA" id="ARBA00004127"/>
    </source>
</evidence>
<dbReference type="RefSeq" id="WP_029409826.1">
    <property type="nucleotide sequence ID" value="NZ_CP061839.1"/>
</dbReference>
<keyword evidence="5 7" id="KW-0472">Membrane</keyword>
<evidence type="ECO:0000256" key="6">
    <source>
        <dbReference type="PIRSR" id="PIRSR604254-1"/>
    </source>
</evidence>
<feature type="transmembrane region" description="Helical" evidence="7">
    <location>
        <begin position="92"/>
        <end position="110"/>
    </location>
</feature>
<name>A0A7S6WQ33_9SPIR</name>
<dbReference type="InterPro" id="IPR005744">
    <property type="entry name" value="Hy-lIII"/>
</dbReference>
<feature type="transmembrane region" description="Helical" evidence="7">
    <location>
        <begin position="199"/>
        <end position="217"/>
    </location>
</feature>
<dbReference type="PANTHER" id="PTHR20855">
    <property type="entry name" value="ADIPOR/PROGESTIN RECEPTOR-RELATED"/>
    <property type="match status" value="1"/>
</dbReference>
<dbReference type="PANTHER" id="PTHR20855:SF129">
    <property type="entry name" value="HEMOLYSIN-3 HOMOLOG"/>
    <property type="match status" value="1"/>
</dbReference>
<sequence>MTKEKQIQKRRYSIGEEIANAITHGIGAGLSVAALIILIIRAAKYAPYEFRAGYIVGFTIFGASLIILYLFSTLYHALPLNTKKVFGIFDHCSIYILIAGTYTAYCLTVLRGAVGWVIFGIIWGLAVLGIVLYSIFGSKVRVLSVVTYIPMGWLIIFAARPLKEQLPTLSFKFLLLGGIIYTAGCIFYAMKKVKWMHGIWHLFVMGGSIMHFFSLYYCL</sequence>
<reference evidence="8 9" key="1">
    <citation type="submission" date="2020-09" db="EMBL/GenBank/DDBJ databases">
        <title>Characterization of Treponema spp. from bovine digital dermatitis in Korea.</title>
        <authorList>
            <person name="Espiritu H.M."/>
            <person name="Cho Y.I."/>
            <person name="Mamuad L."/>
        </authorList>
    </citation>
    <scope>NUCLEOTIDE SEQUENCE [LARGE SCALE GENOMIC DNA]</scope>
    <source>
        <strain evidence="8 9">KS1</strain>
    </source>
</reference>
<evidence type="ECO:0000313" key="8">
    <source>
        <dbReference type="EMBL" id="QOW61253.1"/>
    </source>
</evidence>
<feature type="transmembrane region" description="Helical" evidence="7">
    <location>
        <begin position="52"/>
        <end position="71"/>
    </location>
</feature>
<evidence type="ECO:0000256" key="3">
    <source>
        <dbReference type="ARBA" id="ARBA00022692"/>
    </source>
</evidence>
<evidence type="ECO:0000256" key="4">
    <source>
        <dbReference type="ARBA" id="ARBA00022989"/>
    </source>
</evidence>
<dbReference type="GO" id="GO:0016020">
    <property type="term" value="C:membrane"/>
    <property type="evidence" value="ECO:0007669"/>
    <property type="project" value="InterPro"/>
</dbReference>
<evidence type="ECO:0000256" key="7">
    <source>
        <dbReference type="SAM" id="Phobius"/>
    </source>
</evidence>
<accession>A0A7S6WQ33</accession>
<evidence type="ECO:0000256" key="5">
    <source>
        <dbReference type="ARBA" id="ARBA00023136"/>
    </source>
</evidence>
<dbReference type="Proteomes" id="UP000593915">
    <property type="component" value="Chromosome"/>
</dbReference>
<keyword evidence="4 7" id="KW-1133">Transmembrane helix</keyword>
<feature type="transmembrane region" description="Helical" evidence="7">
    <location>
        <begin position="142"/>
        <end position="159"/>
    </location>
</feature>
<dbReference type="EMBL" id="CP061839">
    <property type="protein sequence ID" value="QOW61253.1"/>
    <property type="molecule type" value="Genomic_DNA"/>
</dbReference>
<keyword evidence="6" id="KW-0862">Zinc</keyword>
<proteinExistence type="inferred from homology"/>
<keyword evidence="3 7" id="KW-0812">Transmembrane</keyword>
<dbReference type="Pfam" id="PF03006">
    <property type="entry name" value="HlyIII"/>
    <property type="match status" value="1"/>
</dbReference>
<comment type="similarity">
    <text evidence="2">Belongs to the UPF0073 (Hly-III) family.</text>
</comment>
<dbReference type="InterPro" id="IPR004254">
    <property type="entry name" value="AdipoR/HlyIII-related"/>
</dbReference>
<keyword evidence="6" id="KW-0479">Metal-binding</keyword>
<dbReference type="NCBIfam" id="TIGR01065">
    <property type="entry name" value="hlyIII"/>
    <property type="match status" value="1"/>
</dbReference>
<dbReference type="GO" id="GO:0140911">
    <property type="term" value="F:pore-forming activity"/>
    <property type="evidence" value="ECO:0007669"/>
    <property type="project" value="InterPro"/>
</dbReference>
<evidence type="ECO:0000313" key="9">
    <source>
        <dbReference type="Proteomes" id="UP000593915"/>
    </source>
</evidence>
<feature type="transmembrane region" description="Helical" evidence="7">
    <location>
        <begin position="116"/>
        <end position="135"/>
    </location>
</feature>
<organism evidence="8 9">
    <name type="scientific">Treponema pedis</name>
    <dbReference type="NCBI Taxonomy" id="409322"/>
    <lineage>
        <taxon>Bacteria</taxon>
        <taxon>Pseudomonadati</taxon>
        <taxon>Spirochaetota</taxon>
        <taxon>Spirochaetia</taxon>
        <taxon>Spirochaetales</taxon>
        <taxon>Treponemataceae</taxon>
        <taxon>Treponema</taxon>
    </lineage>
</organism>
<comment type="subcellular location">
    <subcellularLocation>
        <location evidence="1">Endomembrane system</location>
        <topology evidence="1">Multi-pass membrane protein</topology>
    </subcellularLocation>
</comment>
<evidence type="ECO:0000256" key="2">
    <source>
        <dbReference type="ARBA" id="ARBA00008488"/>
    </source>
</evidence>
<dbReference type="AlphaFoldDB" id="A0A7S6WQ33"/>
<feature type="binding site" evidence="6">
    <location>
        <position position="201"/>
    </location>
    <ligand>
        <name>Zn(2+)</name>
        <dbReference type="ChEBI" id="CHEBI:29105"/>
    </ligand>
</feature>
<dbReference type="GO" id="GO:0046872">
    <property type="term" value="F:metal ion binding"/>
    <property type="evidence" value="ECO:0007669"/>
    <property type="project" value="UniProtKB-KW"/>
</dbReference>
<gene>
    <name evidence="8" type="ORF">IFE08_02315</name>
</gene>
<feature type="binding site" evidence="6">
    <location>
        <position position="76"/>
    </location>
    <ligand>
        <name>Zn(2+)</name>
        <dbReference type="ChEBI" id="CHEBI:29105"/>
    </ligand>
</feature>
<feature type="binding site" evidence="6">
    <location>
        <position position="197"/>
    </location>
    <ligand>
        <name>Zn(2+)</name>
        <dbReference type="ChEBI" id="CHEBI:29105"/>
    </ligand>
</feature>
<protein>
    <submittedName>
        <fullName evidence="8">Hemolysin III family protein</fullName>
    </submittedName>
</protein>
<feature type="transmembrane region" description="Helical" evidence="7">
    <location>
        <begin position="171"/>
        <end position="190"/>
    </location>
</feature>
<dbReference type="GO" id="GO:0012505">
    <property type="term" value="C:endomembrane system"/>
    <property type="evidence" value="ECO:0007669"/>
    <property type="project" value="UniProtKB-SubCell"/>
</dbReference>
<feature type="transmembrane region" description="Helical" evidence="7">
    <location>
        <begin position="21"/>
        <end position="40"/>
    </location>
</feature>